<dbReference type="GO" id="GO:0005509">
    <property type="term" value="F:calcium ion binding"/>
    <property type="evidence" value="ECO:0007669"/>
    <property type="project" value="TreeGrafter"/>
</dbReference>
<dbReference type="Gene3D" id="2.120.10.30">
    <property type="entry name" value="TolB, C-terminal domain"/>
    <property type="match status" value="1"/>
</dbReference>
<evidence type="ECO:0000259" key="4">
    <source>
        <dbReference type="Pfam" id="PF08450"/>
    </source>
</evidence>
<name>A0A502GM29_9GAMM</name>
<dbReference type="InterPro" id="IPR013658">
    <property type="entry name" value="SGL"/>
</dbReference>
<dbReference type="Pfam" id="PF08450">
    <property type="entry name" value="SGL"/>
    <property type="match status" value="1"/>
</dbReference>
<dbReference type="OrthoDB" id="9775406at2"/>
<comment type="cofactor">
    <cofactor evidence="3">
        <name>Zn(2+)</name>
        <dbReference type="ChEBI" id="CHEBI:29105"/>
    </cofactor>
    <text evidence="3">Binds 1 divalent metal cation per subunit.</text>
</comment>
<feature type="binding site" evidence="3">
    <location>
        <position position="21"/>
    </location>
    <ligand>
        <name>a divalent metal cation</name>
        <dbReference type="ChEBI" id="CHEBI:60240"/>
    </ligand>
</feature>
<dbReference type="EMBL" id="RCZD01000005">
    <property type="protein sequence ID" value="TPG62046.1"/>
    <property type="molecule type" value="Genomic_DNA"/>
</dbReference>
<dbReference type="Proteomes" id="UP000317663">
    <property type="component" value="Unassembled WGS sequence"/>
</dbReference>
<dbReference type="PANTHER" id="PTHR10907">
    <property type="entry name" value="REGUCALCIN"/>
    <property type="match status" value="1"/>
</dbReference>
<dbReference type="InterPro" id="IPR011042">
    <property type="entry name" value="6-blade_b-propeller_TolB-like"/>
</dbReference>
<dbReference type="SUPFAM" id="SSF63829">
    <property type="entry name" value="Calcium-dependent phosphotriesterase"/>
    <property type="match status" value="1"/>
</dbReference>
<dbReference type="AlphaFoldDB" id="A0A502GM29"/>
<dbReference type="PRINTS" id="PR01790">
    <property type="entry name" value="SMP30FAMILY"/>
</dbReference>
<evidence type="ECO:0000313" key="5">
    <source>
        <dbReference type="EMBL" id="TPG62046.1"/>
    </source>
</evidence>
<evidence type="ECO:0000313" key="6">
    <source>
        <dbReference type="Proteomes" id="UP000317663"/>
    </source>
</evidence>
<feature type="binding site" evidence="3">
    <location>
        <position position="106"/>
    </location>
    <ligand>
        <name>substrate</name>
    </ligand>
</feature>
<protein>
    <submittedName>
        <fullName evidence="5">SMP-30/gluconolactonase/LRE family protein</fullName>
    </submittedName>
</protein>
<reference evidence="5 6" key="1">
    <citation type="journal article" date="2019" name="Environ. Microbiol.">
        <title>Species interactions and distinct microbial communities in high Arctic permafrost affected cryosols are associated with the CH4 and CO2 gas fluxes.</title>
        <authorList>
            <person name="Altshuler I."/>
            <person name="Hamel J."/>
            <person name="Turney S."/>
            <person name="Magnuson E."/>
            <person name="Levesque R."/>
            <person name="Greer C."/>
            <person name="Whyte L.G."/>
        </authorList>
    </citation>
    <scope>NUCLEOTIDE SEQUENCE [LARGE SCALE GENOMIC DNA]</scope>
    <source>
        <strain evidence="5 6">E4</strain>
    </source>
</reference>
<feature type="domain" description="SMP-30/Gluconolactonase/LRE-like region" evidence="4">
    <location>
        <begin position="19"/>
        <end position="258"/>
    </location>
</feature>
<evidence type="ECO:0000256" key="1">
    <source>
        <dbReference type="ARBA" id="ARBA00008853"/>
    </source>
</evidence>
<sequence>MSAFLHSAITPIGEYRADLGETPVWCQRTQSLLWVDIVNLMLLRYWPSQQKTETRKLPALTSAVLLTASLNRFLLVSQDGLHLYDYAFSKTEKLCDYAGAEGTRPNEAAIAPDGSLWFGTMDLKEQQQIGAWYRYEKGDEKPVLMMDNVGITNTLAWHEGKVWFADSMKKRFYSANARRINPLKISCFSSGDKTPDGSAVSQDGTLLTACWGGNCLLRQRINQGELLTLDTLPMPVTQPSCCTFGGPDMTELFITSARTGLTSPGELDGALLHVQTSAVGTPQNLFRLS</sequence>
<dbReference type="PANTHER" id="PTHR10907:SF47">
    <property type="entry name" value="REGUCALCIN"/>
    <property type="match status" value="1"/>
</dbReference>
<feature type="active site" description="Proton donor/acceptor" evidence="2">
    <location>
        <position position="196"/>
    </location>
</feature>
<dbReference type="GO" id="GO:0004341">
    <property type="term" value="F:gluconolactonase activity"/>
    <property type="evidence" value="ECO:0007669"/>
    <property type="project" value="TreeGrafter"/>
</dbReference>
<comment type="caution">
    <text evidence="5">The sequence shown here is derived from an EMBL/GenBank/DDBJ whole genome shotgun (WGS) entry which is preliminary data.</text>
</comment>
<accession>A0A502GM29</accession>
<keyword evidence="3" id="KW-0862">Zinc</keyword>
<keyword evidence="6" id="KW-1185">Reference proteome</keyword>
<gene>
    <name evidence="5" type="ORF">EAH77_11440</name>
</gene>
<evidence type="ECO:0000256" key="3">
    <source>
        <dbReference type="PIRSR" id="PIRSR605511-2"/>
    </source>
</evidence>
<dbReference type="GO" id="GO:0019853">
    <property type="term" value="P:L-ascorbic acid biosynthetic process"/>
    <property type="evidence" value="ECO:0007669"/>
    <property type="project" value="TreeGrafter"/>
</dbReference>
<keyword evidence="3" id="KW-0479">Metal-binding</keyword>
<dbReference type="RefSeq" id="WP_140472691.1">
    <property type="nucleotide sequence ID" value="NZ_RCZD01000005.1"/>
</dbReference>
<organism evidence="5 6">
    <name type="scientific">Ewingella americana</name>
    <dbReference type="NCBI Taxonomy" id="41202"/>
    <lineage>
        <taxon>Bacteria</taxon>
        <taxon>Pseudomonadati</taxon>
        <taxon>Pseudomonadota</taxon>
        <taxon>Gammaproteobacteria</taxon>
        <taxon>Enterobacterales</taxon>
        <taxon>Yersiniaceae</taxon>
        <taxon>Ewingella</taxon>
    </lineage>
</organism>
<dbReference type="InterPro" id="IPR005511">
    <property type="entry name" value="SMP-30"/>
</dbReference>
<feature type="binding site" evidence="3">
    <location>
        <position position="196"/>
    </location>
    <ligand>
        <name>a divalent metal cation</name>
        <dbReference type="ChEBI" id="CHEBI:60240"/>
    </ligand>
</feature>
<evidence type="ECO:0000256" key="2">
    <source>
        <dbReference type="PIRSR" id="PIRSR605511-1"/>
    </source>
</evidence>
<feature type="binding site" evidence="3">
    <location>
        <position position="153"/>
    </location>
    <ligand>
        <name>a divalent metal cation</name>
        <dbReference type="ChEBI" id="CHEBI:60240"/>
    </ligand>
</feature>
<proteinExistence type="inferred from homology"/>
<comment type="similarity">
    <text evidence="1">Belongs to the SMP-30/CGR1 family.</text>
</comment>
<feature type="binding site" evidence="3">
    <location>
        <position position="104"/>
    </location>
    <ligand>
        <name>substrate</name>
    </ligand>
</feature>